<proteinExistence type="predicted"/>
<reference evidence="1 2" key="1">
    <citation type="submission" date="2019-09" db="EMBL/GenBank/DDBJ databases">
        <title>YIM 48816 draft genome.</title>
        <authorList>
            <person name="Jiang L."/>
        </authorList>
    </citation>
    <scope>NUCLEOTIDE SEQUENCE [LARGE SCALE GENOMIC DNA]</scope>
    <source>
        <strain evidence="1 2">YIM 48816</strain>
    </source>
</reference>
<gene>
    <name evidence="1" type="ORF">F6X53_24060</name>
</gene>
<keyword evidence="2" id="KW-1185">Reference proteome</keyword>
<dbReference type="RefSeq" id="WP_151003069.1">
    <property type="nucleotide sequence ID" value="NZ_BPQY01000086.1"/>
</dbReference>
<protein>
    <submittedName>
        <fullName evidence="1">Uncharacterized protein</fullName>
    </submittedName>
</protein>
<dbReference type="Proteomes" id="UP000474159">
    <property type="component" value="Unassembled WGS sequence"/>
</dbReference>
<evidence type="ECO:0000313" key="2">
    <source>
        <dbReference type="Proteomes" id="UP000474159"/>
    </source>
</evidence>
<sequence length="232" mass="25710">MAVKTKAKQKSSVDVQAELDRLDQERAAAISEHLALANMREAILLDGTDDEVRKHDEAMAAAMVRAERAALRRERLLPELDEAEAAEEQARRQQIYANAKAKRDDGVAALGEYTAAAEKLAKIARRIAAANFAVNEANRELPDGVEPLDTPEPYNGTPATGAEYSDEQIRVFVNKRTGEVVNGFNPKDPDIVEQWKKTGRRTLINLPSQGRPHRSFLHSLHIPGREPGEVLF</sequence>
<name>A0A6L3SVU9_9HYPH</name>
<accession>A0A6L3SVU9</accession>
<dbReference type="AlphaFoldDB" id="A0A6L3SVU9"/>
<comment type="caution">
    <text evidence="1">The sequence shown here is derived from an EMBL/GenBank/DDBJ whole genome shotgun (WGS) entry which is preliminary data.</text>
</comment>
<evidence type="ECO:0000313" key="1">
    <source>
        <dbReference type="EMBL" id="KAB1075909.1"/>
    </source>
</evidence>
<dbReference type="OrthoDB" id="7992616at2"/>
<organism evidence="1 2">
    <name type="scientific">Methylobacterium soli</name>
    <dbReference type="NCBI Taxonomy" id="553447"/>
    <lineage>
        <taxon>Bacteria</taxon>
        <taxon>Pseudomonadati</taxon>
        <taxon>Pseudomonadota</taxon>
        <taxon>Alphaproteobacteria</taxon>
        <taxon>Hyphomicrobiales</taxon>
        <taxon>Methylobacteriaceae</taxon>
        <taxon>Methylobacterium</taxon>
    </lineage>
</organism>
<dbReference type="EMBL" id="VZZK01000032">
    <property type="protein sequence ID" value="KAB1075909.1"/>
    <property type="molecule type" value="Genomic_DNA"/>
</dbReference>